<keyword evidence="6 11" id="KW-0067">ATP-binding</keyword>
<keyword evidence="5" id="KW-0547">Nucleotide-binding</keyword>
<keyword evidence="7" id="KW-0408">Iron</keyword>
<sequence length="283" mass="30564">MTPISSLQGVDLTLGYGGEPVSRHLDVEVPDGSFTVIIGPNACGKSTLLRALARLLPPDTGSVILDGRDIREIDSKVIARRLGLLPQTSTSPSGITVQDLVARGRFPHQTLFRQWSSADDDAVTNALAATGVSDLASRRVEELSGGQRQRVWLSLVLAQETPLLLLDEPTTFLDITHQLEVLRLCRKLHRDGYTLVAVLHDLNLAFRFATHLVVMADGKVVAHGAPEDIVTAELIGEVYGISCMCFPDPATGRPMIVPTDDDGLSSNPNITEDFLEVPVSKIS</sequence>
<feature type="domain" description="ABC transporter" evidence="10">
    <location>
        <begin position="7"/>
        <end position="242"/>
    </location>
</feature>
<evidence type="ECO:0000259" key="10">
    <source>
        <dbReference type="PROSITE" id="PS50893"/>
    </source>
</evidence>
<evidence type="ECO:0000256" key="2">
    <source>
        <dbReference type="ARBA" id="ARBA00022448"/>
    </source>
</evidence>
<keyword evidence="9" id="KW-0472">Membrane</keyword>
<evidence type="ECO:0000256" key="6">
    <source>
        <dbReference type="ARBA" id="ARBA00022840"/>
    </source>
</evidence>
<dbReference type="InterPro" id="IPR027417">
    <property type="entry name" value="P-loop_NTPase"/>
</dbReference>
<evidence type="ECO:0000313" key="11">
    <source>
        <dbReference type="EMBL" id="PWF27329.1"/>
    </source>
</evidence>
<dbReference type="SMART" id="SM00382">
    <property type="entry name" value="AAA"/>
    <property type="match status" value="1"/>
</dbReference>
<dbReference type="InterPro" id="IPR003593">
    <property type="entry name" value="AAA+_ATPase"/>
</dbReference>
<dbReference type="EMBL" id="QETB01000001">
    <property type="protein sequence ID" value="PWF27329.1"/>
    <property type="molecule type" value="Genomic_DNA"/>
</dbReference>
<keyword evidence="12" id="KW-1185">Reference proteome</keyword>
<proteinExistence type="predicted"/>
<dbReference type="GO" id="GO:0005524">
    <property type="term" value="F:ATP binding"/>
    <property type="evidence" value="ECO:0007669"/>
    <property type="project" value="UniProtKB-KW"/>
</dbReference>
<dbReference type="PANTHER" id="PTHR42771">
    <property type="entry name" value="IRON(3+)-HYDROXAMATE IMPORT ATP-BINDING PROTEIN FHUC"/>
    <property type="match status" value="1"/>
</dbReference>
<dbReference type="GO" id="GO:0005886">
    <property type="term" value="C:plasma membrane"/>
    <property type="evidence" value="ECO:0007669"/>
    <property type="project" value="UniProtKB-SubCell"/>
</dbReference>
<dbReference type="OrthoDB" id="3291337at2"/>
<evidence type="ECO:0000256" key="7">
    <source>
        <dbReference type="ARBA" id="ARBA00023004"/>
    </source>
</evidence>
<dbReference type="Gene3D" id="3.40.50.300">
    <property type="entry name" value="P-loop containing nucleotide triphosphate hydrolases"/>
    <property type="match status" value="1"/>
</dbReference>
<keyword evidence="4" id="KW-0410">Iron transport</keyword>
<comment type="subcellular location">
    <subcellularLocation>
        <location evidence="1">Cell membrane</location>
        <topology evidence="1">Peripheral membrane protein</topology>
    </subcellularLocation>
</comment>
<evidence type="ECO:0000256" key="8">
    <source>
        <dbReference type="ARBA" id="ARBA00023065"/>
    </source>
</evidence>
<dbReference type="GO" id="GO:0006826">
    <property type="term" value="P:iron ion transport"/>
    <property type="evidence" value="ECO:0007669"/>
    <property type="project" value="UniProtKB-KW"/>
</dbReference>
<evidence type="ECO:0000256" key="4">
    <source>
        <dbReference type="ARBA" id="ARBA00022496"/>
    </source>
</evidence>
<accession>A0A2V1KD96</accession>
<dbReference type="PROSITE" id="PS50893">
    <property type="entry name" value="ABC_TRANSPORTER_2"/>
    <property type="match status" value="1"/>
</dbReference>
<organism evidence="11 12">
    <name type="scientific">Ancrocorticia populi</name>
    <dbReference type="NCBI Taxonomy" id="2175228"/>
    <lineage>
        <taxon>Bacteria</taxon>
        <taxon>Bacillati</taxon>
        <taxon>Actinomycetota</taxon>
        <taxon>Actinomycetes</taxon>
        <taxon>Actinomycetales</taxon>
        <taxon>Actinomycetaceae</taxon>
        <taxon>Ancrocorticia</taxon>
    </lineage>
</organism>
<evidence type="ECO:0000256" key="5">
    <source>
        <dbReference type="ARBA" id="ARBA00022741"/>
    </source>
</evidence>
<dbReference type="SUPFAM" id="SSF52540">
    <property type="entry name" value="P-loop containing nucleoside triphosphate hydrolases"/>
    <property type="match status" value="1"/>
</dbReference>
<dbReference type="PANTHER" id="PTHR42771:SF12">
    <property type="entry name" value="FE(3+) DICITRATE TRANSPORT ATP-BINDING PROTEIN FECE-RELATED"/>
    <property type="match status" value="1"/>
</dbReference>
<dbReference type="Pfam" id="PF00005">
    <property type="entry name" value="ABC_tran"/>
    <property type="match status" value="1"/>
</dbReference>
<dbReference type="RefSeq" id="WP_109092829.1">
    <property type="nucleotide sequence ID" value="NZ_JBQDFL010000007.1"/>
</dbReference>
<dbReference type="InterPro" id="IPR051535">
    <property type="entry name" value="Siderophore_ABC-ATPase"/>
</dbReference>
<evidence type="ECO:0000256" key="9">
    <source>
        <dbReference type="ARBA" id="ARBA00023136"/>
    </source>
</evidence>
<keyword evidence="8" id="KW-0406">Ion transport</keyword>
<evidence type="ECO:0000256" key="3">
    <source>
        <dbReference type="ARBA" id="ARBA00022475"/>
    </source>
</evidence>
<keyword evidence="2" id="KW-0813">Transport</keyword>
<gene>
    <name evidence="11" type="primary">fecE</name>
    <name evidence="11" type="ORF">DD236_02785</name>
</gene>
<dbReference type="FunFam" id="3.40.50.300:FF:000134">
    <property type="entry name" value="Iron-enterobactin ABC transporter ATP-binding protein"/>
    <property type="match status" value="1"/>
</dbReference>
<evidence type="ECO:0000256" key="1">
    <source>
        <dbReference type="ARBA" id="ARBA00004202"/>
    </source>
</evidence>
<evidence type="ECO:0000313" key="12">
    <source>
        <dbReference type="Proteomes" id="UP000245283"/>
    </source>
</evidence>
<comment type="caution">
    <text evidence="11">The sequence shown here is derived from an EMBL/GenBank/DDBJ whole genome shotgun (WGS) entry which is preliminary data.</text>
</comment>
<reference evidence="12" key="1">
    <citation type="submission" date="2018-05" db="EMBL/GenBank/DDBJ databases">
        <authorList>
            <person name="Li Y."/>
        </authorList>
    </citation>
    <scope>NUCLEOTIDE SEQUENCE [LARGE SCALE GENOMIC DNA]</scope>
    <source>
        <strain evidence="12">sk1b4</strain>
    </source>
</reference>
<dbReference type="GO" id="GO:0016887">
    <property type="term" value="F:ATP hydrolysis activity"/>
    <property type="evidence" value="ECO:0007669"/>
    <property type="project" value="InterPro"/>
</dbReference>
<name>A0A2V1KD96_9ACTO</name>
<dbReference type="PROSITE" id="PS00211">
    <property type="entry name" value="ABC_TRANSPORTER_1"/>
    <property type="match status" value="1"/>
</dbReference>
<dbReference type="AlphaFoldDB" id="A0A2V1KD96"/>
<dbReference type="Proteomes" id="UP000245283">
    <property type="component" value="Unassembled WGS sequence"/>
</dbReference>
<protein>
    <submittedName>
        <fullName evidence="11">Fe(3+)-dicitrate ABC transporter ATP-binding protein</fullName>
    </submittedName>
</protein>
<dbReference type="InterPro" id="IPR003439">
    <property type="entry name" value="ABC_transporter-like_ATP-bd"/>
</dbReference>
<keyword evidence="3" id="KW-1003">Cell membrane</keyword>
<dbReference type="CDD" id="cd03214">
    <property type="entry name" value="ABC_Iron-Siderophores_B12_Hemin"/>
    <property type="match status" value="1"/>
</dbReference>
<dbReference type="InterPro" id="IPR017871">
    <property type="entry name" value="ABC_transporter-like_CS"/>
</dbReference>